<keyword evidence="6 8" id="KW-0472">Membrane</keyword>
<feature type="transmembrane region" description="Helical" evidence="8">
    <location>
        <begin position="33"/>
        <end position="50"/>
    </location>
</feature>
<dbReference type="GO" id="GO:0022857">
    <property type="term" value="F:transmembrane transporter activity"/>
    <property type="evidence" value="ECO:0007669"/>
    <property type="project" value="InterPro"/>
</dbReference>
<evidence type="ECO:0000256" key="4">
    <source>
        <dbReference type="ARBA" id="ARBA00022692"/>
    </source>
</evidence>
<dbReference type="SUPFAM" id="SSF103481">
    <property type="entry name" value="Multidrug resistance efflux transporter EmrE"/>
    <property type="match status" value="1"/>
</dbReference>
<feature type="transmembrane region" description="Helical" evidence="8">
    <location>
        <begin position="82"/>
        <end position="103"/>
    </location>
</feature>
<dbReference type="EMBL" id="JAAZSQ010000004">
    <property type="protein sequence ID" value="NKX54144.1"/>
    <property type="molecule type" value="Genomic_DNA"/>
</dbReference>
<comment type="subcellular location">
    <subcellularLocation>
        <location evidence="1 7">Cell membrane</location>
        <topology evidence="1 7">Multi-pass membrane protein</topology>
    </subcellularLocation>
</comment>
<feature type="transmembrane region" description="Helical" evidence="8">
    <location>
        <begin position="57"/>
        <end position="76"/>
    </location>
</feature>
<protein>
    <submittedName>
        <fullName evidence="9">Multidrug efflux SMR transporter</fullName>
    </submittedName>
</protein>
<dbReference type="RefSeq" id="WP_168485494.1">
    <property type="nucleotide sequence ID" value="NZ_JAAZSQ010000004.1"/>
</dbReference>
<name>A0A7X6K5F3_9MICC</name>
<dbReference type="Gene3D" id="1.10.3730.20">
    <property type="match status" value="1"/>
</dbReference>
<proteinExistence type="inferred from homology"/>
<evidence type="ECO:0000256" key="5">
    <source>
        <dbReference type="ARBA" id="ARBA00022989"/>
    </source>
</evidence>
<dbReference type="GO" id="GO:0005886">
    <property type="term" value="C:plasma membrane"/>
    <property type="evidence" value="ECO:0007669"/>
    <property type="project" value="UniProtKB-SubCell"/>
</dbReference>
<dbReference type="Proteomes" id="UP000544090">
    <property type="component" value="Unassembled WGS sequence"/>
</dbReference>
<evidence type="ECO:0000256" key="2">
    <source>
        <dbReference type="ARBA" id="ARBA00022448"/>
    </source>
</evidence>
<organism evidence="9 10">
    <name type="scientific">Arthrobacter mobilis</name>
    <dbReference type="NCBI Taxonomy" id="2724944"/>
    <lineage>
        <taxon>Bacteria</taxon>
        <taxon>Bacillati</taxon>
        <taxon>Actinomycetota</taxon>
        <taxon>Actinomycetes</taxon>
        <taxon>Micrococcales</taxon>
        <taxon>Micrococcaceae</taxon>
        <taxon>Arthrobacter</taxon>
    </lineage>
</organism>
<keyword evidence="2" id="KW-0813">Transport</keyword>
<evidence type="ECO:0000256" key="8">
    <source>
        <dbReference type="SAM" id="Phobius"/>
    </source>
</evidence>
<dbReference type="InterPro" id="IPR045324">
    <property type="entry name" value="Small_multidrug_res"/>
</dbReference>
<dbReference type="InterPro" id="IPR000390">
    <property type="entry name" value="Small_drug/metabolite_transptr"/>
</dbReference>
<keyword evidence="3" id="KW-1003">Cell membrane</keyword>
<dbReference type="Pfam" id="PF00893">
    <property type="entry name" value="Multi_Drug_Res"/>
    <property type="match status" value="1"/>
</dbReference>
<keyword evidence="5 8" id="KW-1133">Transmembrane helix</keyword>
<comment type="caution">
    <text evidence="9">The sequence shown here is derived from an EMBL/GenBank/DDBJ whole genome shotgun (WGS) entry which is preliminary data.</text>
</comment>
<dbReference type="PANTHER" id="PTHR30561:SF0">
    <property type="entry name" value="GUANIDINIUM EXPORTER"/>
    <property type="match status" value="1"/>
</dbReference>
<comment type="similarity">
    <text evidence="7">Belongs to the drug/metabolite transporter (DMT) superfamily. Small multidrug resistance (SMR) (TC 2.A.7.1) family.</text>
</comment>
<dbReference type="AlphaFoldDB" id="A0A7X6K5F3"/>
<keyword evidence="4 7" id="KW-0812">Transmembrane</keyword>
<evidence type="ECO:0000313" key="10">
    <source>
        <dbReference type="Proteomes" id="UP000544090"/>
    </source>
</evidence>
<dbReference type="PANTHER" id="PTHR30561">
    <property type="entry name" value="SMR FAMILY PROTON-DEPENDENT DRUG EFFLUX TRANSPORTER SUGE"/>
    <property type="match status" value="1"/>
</dbReference>
<evidence type="ECO:0000256" key="1">
    <source>
        <dbReference type="ARBA" id="ARBA00004651"/>
    </source>
</evidence>
<sequence length="110" mass="11271">MHWTVLLASAALEAVWATALGMSNGFTEPLPTAVFFAGMVLSMAGLGYAMRGVPLGTAYAVWTGLGAVLTVAWSVLSGGEEAGPLKLLFLAGIIACVIGLKFADGKPDQD</sequence>
<evidence type="ECO:0000256" key="6">
    <source>
        <dbReference type="ARBA" id="ARBA00023136"/>
    </source>
</evidence>
<gene>
    <name evidence="9" type="ORF">HGG74_06215</name>
</gene>
<evidence type="ECO:0000256" key="3">
    <source>
        <dbReference type="ARBA" id="ARBA00022475"/>
    </source>
</evidence>
<keyword evidence="10" id="KW-1185">Reference proteome</keyword>
<evidence type="ECO:0000256" key="7">
    <source>
        <dbReference type="RuleBase" id="RU003942"/>
    </source>
</evidence>
<evidence type="ECO:0000313" key="9">
    <source>
        <dbReference type="EMBL" id="NKX54144.1"/>
    </source>
</evidence>
<reference evidence="9 10" key="1">
    <citation type="submission" date="2020-04" db="EMBL/GenBank/DDBJ databases">
        <title>Arthrobacter sp. nov.</title>
        <authorList>
            <person name="Liu S."/>
        </authorList>
    </citation>
    <scope>NUCLEOTIDE SEQUENCE [LARGE SCALE GENOMIC DNA]</scope>
    <source>
        <strain evidence="9 10">E918</strain>
    </source>
</reference>
<accession>A0A7X6K5F3</accession>
<dbReference type="InterPro" id="IPR037185">
    <property type="entry name" value="EmrE-like"/>
</dbReference>